<accession>X1G760</accession>
<protein>
    <recommendedName>
        <fullName evidence="2">CTLH domain-containing protein</fullName>
    </recommendedName>
</protein>
<evidence type="ECO:0008006" key="2">
    <source>
        <dbReference type="Google" id="ProtNLM"/>
    </source>
</evidence>
<proteinExistence type="predicted"/>
<dbReference type="AlphaFoldDB" id="X1G760"/>
<dbReference type="EMBL" id="BARU01023490">
    <property type="protein sequence ID" value="GAH53746.1"/>
    <property type="molecule type" value="Genomic_DNA"/>
</dbReference>
<evidence type="ECO:0000313" key="1">
    <source>
        <dbReference type="EMBL" id="GAH53746.1"/>
    </source>
</evidence>
<gene>
    <name evidence="1" type="ORF">S03H2_38120</name>
</gene>
<organism evidence="1">
    <name type="scientific">marine sediment metagenome</name>
    <dbReference type="NCBI Taxonomy" id="412755"/>
    <lineage>
        <taxon>unclassified sequences</taxon>
        <taxon>metagenomes</taxon>
        <taxon>ecological metagenomes</taxon>
    </lineage>
</organism>
<comment type="caution">
    <text evidence="1">The sequence shown here is derived from an EMBL/GenBank/DDBJ whole genome shotgun (WGS) entry which is preliminary data.</text>
</comment>
<reference evidence="1" key="1">
    <citation type="journal article" date="2014" name="Front. Microbiol.">
        <title>High frequency of phylogenetically diverse reductive dehalogenase-homologous genes in deep subseafloor sedimentary metagenomes.</title>
        <authorList>
            <person name="Kawai M."/>
            <person name="Futagami T."/>
            <person name="Toyoda A."/>
            <person name="Takaki Y."/>
            <person name="Nishi S."/>
            <person name="Hori S."/>
            <person name="Arai W."/>
            <person name="Tsubouchi T."/>
            <person name="Morono Y."/>
            <person name="Uchiyama I."/>
            <person name="Ito T."/>
            <person name="Fujiyama A."/>
            <person name="Inagaki F."/>
            <person name="Takami H."/>
        </authorList>
    </citation>
    <scope>NUCLEOTIDE SEQUENCE</scope>
    <source>
        <strain evidence="1">Expedition CK06-06</strain>
    </source>
</reference>
<sequence length="80" mass="9644">MTIFQEKPEKLIRAEKLIDDGNYDSALEIMRVFEKEEGQNLQNIVLYHLLECQLFFQQSKFEKVITLSEKTYQESFFYLI</sequence>
<feature type="non-terminal residue" evidence="1">
    <location>
        <position position="80"/>
    </location>
</feature>
<name>X1G760_9ZZZZ</name>